<protein>
    <submittedName>
        <fullName evidence="1">(wild Malaysian banana) hypothetical protein</fullName>
    </submittedName>
</protein>
<evidence type="ECO:0000313" key="3">
    <source>
        <dbReference type="Proteomes" id="UP000012960"/>
    </source>
</evidence>
<reference evidence="1" key="1">
    <citation type="submission" date="2021-03" db="EMBL/GenBank/DDBJ databases">
        <authorList>
            <consortium name="Genoscope - CEA"/>
            <person name="William W."/>
        </authorList>
    </citation>
    <scope>NUCLEOTIDE SEQUENCE</scope>
    <source>
        <strain evidence="1">Doubled-haploid Pahang</strain>
    </source>
</reference>
<dbReference type="EMBL" id="HG996472">
    <property type="protein sequence ID" value="CAG1831470.1"/>
    <property type="molecule type" value="Genomic_DNA"/>
</dbReference>
<dbReference type="InParanoid" id="A0A804K6B0"/>
<dbReference type="Proteomes" id="UP000012960">
    <property type="component" value="Unplaced"/>
</dbReference>
<keyword evidence="3" id="KW-1185">Reference proteome</keyword>
<evidence type="ECO:0000313" key="1">
    <source>
        <dbReference type="EMBL" id="CAG1831470.1"/>
    </source>
</evidence>
<reference evidence="2" key="2">
    <citation type="submission" date="2021-05" db="UniProtKB">
        <authorList>
            <consortium name="EnsemblPlants"/>
        </authorList>
    </citation>
    <scope>IDENTIFICATION</scope>
    <source>
        <strain evidence="2">subsp. malaccensis</strain>
    </source>
</reference>
<accession>A0A804K6B0</accession>
<dbReference type="AlphaFoldDB" id="A0A804K6B0"/>
<evidence type="ECO:0000313" key="2">
    <source>
        <dbReference type="EnsemblPlants" id="Ma08_p13760.1"/>
    </source>
</evidence>
<organism evidence="2 3">
    <name type="scientific">Musa acuminata subsp. malaccensis</name>
    <name type="common">Wild banana</name>
    <name type="synonym">Musa malaccensis</name>
    <dbReference type="NCBI Taxonomy" id="214687"/>
    <lineage>
        <taxon>Eukaryota</taxon>
        <taxon>Viridiplantae</taxon>
        <taxon>Streptophyta</taxon>
        <taxon>Embryophyta</taxon>
        <taxon>Tracheophyta</taxon>
        <taxon>Spermatophyta</taxon>
        <taxon>Magnoliopsida</taxon>
        <taxon>Liliopsida</taxon>
        <taxon>Zingiberales</taxon>
        <taxon>Musaceae</taxon>
        <taxon>Musa</taxon>
    </lineage>
</organism>
<proteinExistence type="predicted"/>
<dbReference type="Gramene" id="Ma08_t13760.1">
    <property type="protein sequence ID" value="Ma08_p13760.1"/>
    <property type="gene ID" value="Ma08_g13760"/>
</dbReference>
<dbReference type="EnsemblPlants" id="Ma08_t13760.1">
    <property type="protein sequence ID" value="Ma08_p13760.1"/>
    <property type="gene ID" value="Ma08_g13760"/>
</dbReference>
<name>A0A804K6B0_MUSAM</name>
<sequence length="45" mass="4873">MKNSLTLSYPSGSSTSAVQCGCPAFPYKVDILVLLNLCFRLYISA</sequence>
<gene>
    <name evidence="1" type="ORF">GSMUA_347240.1</name>
</gene>